<accession>A0AAW0EY21</accession>
<evidence type="ECO:0000256" key="3">
    <source>
        <dbReference type="ARBA" id="ARBA00022833"/>
    </source>
</evidence>
<keyword evidence="2 4" id="KW-0863">Zinc-finger</keyword>
<evidence type="ECO:0000313" key="8">
    <source>
        <dbReference type="Proteomes" id="UP001430356"/>
    </source>
</evidence>
<dbReference type="EMBL" id="JAECZO010000149">
    <property type="protein sequence ID" value="KAK7198421.1"/>
    <property type="molecule type" value="Genomic_DNA"/>
</dbReference>
<feature type="region of interest" description="Disordered" evidence="5">
    <location>
        <begin position="1"/>
        <end position="31"/>
    </location>
</feature>
<evidence type="ECO:0000313" key="7">
    <source>
        <dbReference type="EMBL" id="KAK7198421.1"/>
    </source>
</evidence>
<keyword evidence="8" id="KW-1185">Reference proteome</keyword>
<dbReference type="Gene3D" id="3.30.40.10">
    <property type="entry name" value="Zinc/RING finger domain, C3HC4 (zinc finger)"/>
    <property type="match status" value="1"/>
</dbReference>
<keyword evidence="3" id="KW-0862">Zinc</keyword>
<evidence type="ECO:0000256" key="2">
    <source>
        <dbReference type="ARBA" id="ARBA00022771"/>
    </source>
</evidence>
<evidence type="ECO:0000256" key="5">
    <source>
        <dbReference type="SAM" id="MobiDB-lite"/>
    </source>
</evidence>
<dbReference type="GO" id="GO:0016925">
    <property type="term" value="P:protein sumoylation"/>
    <property type="evidence" value="ECO:0007669"/>
    <property type="project" value="TreeGrafter"/>
</dbReference>
<evidence type="ECO:0000256" key="4">
    <source>
        <dbReference type="PROSITE-ProRule" id="PRU00452"/>
    </source>
</evidence>
<dbReference type="InterPro" id="IPR013083">
    <property type="entry name" value="Znf_RING/FYVE/PHD"/>
</dbReference>
<proteinExistence type="predicted"/>
<feature type="domain" description="SP-RING-type" evidence="6">
    <location>
        <begin position="217"/>
        <end position="303"/>
    </location>
</feature>
<dbReference type="PROSITE" id="PS51044">
    <property type="entry name" value="ZF_SP_RING"/>
    <property type="match status" value="1"/>
</dbReference>
<evidence type="ECO:0000256" key="1">
    <source>
        <dbReference type="ARBA" id="ARBA00022723"/>
    </source>
</evidence>
<dbReference type="GO" id="GO:0008270">
    <property type="term" value="F:zinc ion binding"/>
    <property type="evidence" value="ECO:0007669"/>
    <property type="project" value="UniProtKB-KW"/>
</dbReference>
<feature type="region of interest" description="Disordered" evidence="5">
    <location>
        <begin position="593"/>
        <end position="617"/>
    </location>
</feature>
<feature type="compositionally biased region" description="Low complexity" evidence="5">
    <location>
        <begin position="75"/>
        <end position="85"/>
    </location>
</feature>
<dbReference type="Proteomes" id="UP001430356">
    <property type="component" value="Unassembled WGS sequence"/>
</dbReference>
<dbReference type="GO" id="GO:0061665">
    <property type="term" value="F:SUMO ligase activity"/>
    <property type="evidence" value="ECO:0007669"/>
    <property type="project" value="TreeGrafter"/>
</dbReference>
<protein>
    <submittedName>
        <fullName evidence="7">MIZ/SP-RING zinc finger containing protein</fullName>
    </submittedName>
</protein>
<dbReference type="PANTHER" id="PTHR10782">
    <property type="entry name" value="ZINC FINGER MIZ DOMAIN-CONTAINING PROTEIN"/>
    <property type="match status" value="1"/>
</dbReference>
<organism evidence="7 8">
    <name type="scientific">Novymonas esmeraldas</name>
    <dbReference type="NCBI Taxonomy" id="1808958"/>
    <lineage>
        <taxon>Eukaryota</taxon>
        <taxon>Discoba</taxon>
        <taxon>Euglenozoa</taxon>
        <taxon>Kinetoplastea</taxon>
        <taxon>Metakinetoplastina</taxon>
        <taxon>Trypanosomatida</taxon>
        <taxon>Trypanosomatidae</taxon>
        <taxon>Novymonas</taxon>
    </lineage>
</organism>
<evidence type="ECO:0000259" key="6">
    <source>
        <dbReference type="PROSITE" id="PS51044"/>
    </source>
</evidence>
<dbReference type="InterPro" id="IPR004181">
    <property type="entry name" value="Znf_MIZ"/>
</dbReference>
<comment type="caution">
    <text evidence="7">The sequence shown here is derived from an EMBL/GenBank/DDBJ whole genome shotgun (WGS) entry which is preliminary data.</text>
</comment>
<reference evidence="7 8" key="1">
    <citation type="journal article" date="2021" name="MBio">
        <title>A New Model Trypanosomatid, Novymonas esmeraldas: Genomic Perception of Its 'Candidatus Pandoraea novymonadis' Endosymbiont.</title>
        <authorList>
            <person name="Zakharova A."/>
            <person name="Saura A."/>
            <person name="Butenko A."/>
            <person name="Podesvova L."/>
            <person name="Warmusova S."/>
            <person name="Kostygov A.Y."/>
            <person name="Nenarokova A."/>
            <person name="Lukes J."/>
            <person name="Opperdoes F.R."/>
            <person name="Yurchenko V."/>
        </authorList>
    </citation>
    <scope>NUCLEOTIDE SEQUENCE [LARGE SCALE GENOMIC DNA]</scope>
    <source>
        <strain evidence="7 8">E262AT.01</strain>
    </source>
</reference>
<feature type="compositionally biased region" description="Basic and acidic residues" evidence="5">
    <location>
        <begin position="144"/>
        <end position="160"/>
    </location>
</feature>
<gene>
    <name evidence="7" type="ORF">NESM_000801800</name>
</gene>
<feature type="compositionally biased region" description="Polar residues" evidence="5">
    <location>
        <begin position="17"/>
        <end position="30"/>
    </location>
</feature>
<dbReference type="AlphaFoldDB" id="A0AAW0EY21"/>
<keyword evidence="1" id="KW-0479">Metal-binding</keyword>
<feature type="region of interest" description="Disordered" evidence="5">
    <location>
        <begin position="48"/>
        <end position="219"/>
    </location>
</feature>
<dbReference type="PANTHER" id="PTHR10782:SF96">
    <property type="entry name" value="SP-RING-TYPE DOMAIN-CONTAINING PROTEIN"/>
    <property type="match status" value="1"/>
</dbReference>
<dbReference type="GO" id="GO:0000785">
    <property type="term" value="C:chromatin"/>
    <property type="evidence" value="ECO:0007669"/>
    <property type="project" value="TreeGrafter"/>
</dbReference>
<sequence>MPPKTSSRPHAARPSPASLSTLPLWGSSNAALPREPFSIASVFDAASARRGSGSGGGHRVGASSHAPLPAPSSSPPASRAYPSRAHATEGTRAPQHWSASTTAVHPDAADHGSNGGDVASHRHPQPGATADGVSSTLQGVRRRIMSDLEASRDGSRESAGRLHAHRQRALRVAFGESSAPRRRGSRGLRTSTADGGASPGDARQSRSQQTPNTEDAEDDELMVASVEFSLLCPYSRLPMRCLVRSRECSHLQCCDVDSWVVMLDKCRSMRDPVGPCPVCERRVASSSLEVDLWMMNVKDQMPAGTQMVVLEPDGTFRSGDTCREQRKERIMMEVVDATQGDYENYLGEVVDSDEDVVAHEPGAIPWGATASASPVFASAGVCRPRTTSPTAATPPLVRVKTETGGLSAAGEPSLSDSVSQEDGGVVVVRFVEGRHDGLQALPSQIRNWVPHCTQCGAPRVKAEDGRVEGCQQCGYNAKDDWNLVRRFEETPAVSMELIPDGTLVLHGVDLLAPYLFRAGFYRSLFEVMEFTSLAERQRQQYRPPVGVWTSSFPLSRFEIDFLEACCARVAKGESLDAIDALLVPSLFRIPRQRRPGAGGAGRASFLPSSSGASSGGGTVAVGHRGVYSG</sequence>
<name>A0AAW0EY21_9TRYP</name>